<evidence type="ECO:0000256" key="4">
    <source>
        <dbReference type="ARBA" id="ARBA00022989"/>
    </source>
</evidence>
<evidence type="ECO:0000256" key="1">
    <source>
        <dbReference type="ARBA" id="ARBA00004370"/>
    </source>
</evidence>
<feature type="transmembrane region" description="Helical" evidence="6">
    <location>
        <begin position="12"/>
        <end position="30"/>
    </location>
</feature>
<organism evidence="7 9">
    <name type="scientific">Haloarcula rubripromontorii</name>
    <dbReference type="NCBI Taxonomy" id="1705562"/>
    <lineage>
        <taxon>Archaea</taxon>
        <taxon>Methanobacteriati</taxon>
        <taxon>Methanobacteriota</taxon>
        <taxon>Stenosarchaea group</taxon>
        <taxon>Halobacteria</taxon>
        <taxon>Halobacteriales</taxon>
        <taxon>Haloarculaceae</taxon>
        <taxon>Haloarcula</taxon>
    </lineage>
</organism>
<dbReference type="PANTHER" id="PTHR21346:SF10">
    <property type="entry name" value="TRANSMEMBRANE PROTEIN"/>
    <property type="match status" value="1"/>
</dbReference>
<accession>A0A0M9AGV2</accession>
<reference evidence="7 9" key="1">
    <citation type="submission" date="2015-08" db="EMBL/GenBank/DDBJ databases">
        <title>Genomes of Isolates from Cabo Rojo, PR.</title>
        <authorList>
            <person name="Sanchez-Nieves R.L."/>
            <person name="Montalvo-Rodriguez R."/>
        </authorList>
    </citation>
    <scope>NUCLEOTIDE SEQUENCE [LARGE SCALE GENOMIC DNA]</scope>
    <source>
        <strain evidence="7 9">SL3</strain>
    </source>
</reference>
<dbReference type="OrthoDB" id="168550at2157"/>
<dbReference type="Pfam" id="PF04930">
    <property type="entry name" value="FUN14"/>
    <property type="match status" value="1"/>
</dbReference>
<keyword evidence="3 6" id="KW-0812">Transmembrane</keyword>
<comment type="similarity">
    <text evidence="2">Belongs to the FUN14 family.</text>
</comment>
<evidence type="ECO:0000256" key="3">
    <source>
        <dbReference type="ARBA" id="ARBA00022692"/>
    </source>
</evidence>
<dbReference type="GO" id="GO:0016020">
    <property type="term" value="C:membrane"/>
    <property type="evidence" value="ECO:0007669"/>
    <property type="project" value="UniProtKB-SubCell"/>
</dbReference>
<gene>
    <name evidence="7" type="ORF">AMS69_16900</name>
    <name evidence="8" type="ORF">GOC83_09495</name>
</gene>
<dbReference type="RefSeq" id="WP_004960824.1">
    <property type="nucleotide sequence ID" value="NZ_JAWJXX010000005.1"/>
</dbReference>
<sequence>MGEFVLQLDGLGLQQMGLEFGGGGLIGGIIGFAAKKVAKLIAVIVGIELALFKFLETRGILEVNWNAIGGAAQNATGTAGNAAATQPPSWVTSLLSALPVSAGFTAGFLVGFKKG</sequence>
<evidence type="ECO:0000313" key="8">
    <source>
        <dbReference type="EMBL" id="NLV06361.1"/>
    </source>
</evidence>
<dbReference type="EMBL" id="WOWB01000001">
    <property type="protein sequence ID" value="NLV06361.1"/>
    <property type="molecule type" value="Genomic_DNA"/>
</dbReference>
<dbReference type="Proteomes" id="UP000610611">
    <property type="component" value="Unassembled WGS sequence"/>
</dbReference>
<dbReference type="GeneID" id="35220357"/>
<proteinExistence type="inferred from homology"/>
<evidence type="ECO:0000256" key="2">
    <source>
        <dbReference type="ARBA" id="ARBA00009160"/>
    </source>
</evidence>
<feature type="transmembrane region" description="Helical" evidence="6">
    <location>
        <begin position="37"/>
        <end position="55"/>
    </location>
</feature>
<evidence type="ECO:0000256" key="5">
    <source>
        <dbReference type="ARBA" id="ARBA00023136"/>
    </source>
</evidence>
<evidence type="ECO:0008006" key="10">
    <source>
        <dbReference type="Google" id="ProtNLM"/>
    </source>
</evidence>
<dbReference type="PATRIC" id="fig|1705562.3.peg.3774"/>
<comment type="subcellular location">
    <subcellularLocation>
        <location evidence="1">Membrane</location>
    </subcellularLocation>
</comment>
<keyword evidence="4 6" id="KW-1133">Transmembrane helix</keyword>
<protein>
    <recommendedName>
        <fullName evidence="10">FUN14 family protein</fullName>
    </recommendedName>
</protein>
<dbReference type="PANTHER" id="PTHR21346">
    <property type="entry name" value="FUN14 DOMAIN CONTAINING"/>
    <property type="match status" value="1"/>
</dbReference>
<feature type="transmembrane region" description="Helical" evidence="6">
    <location>
        <begin position="90"/>
        <end position="112"/>
    </location>
</feature>
<comment type="caution">
    <text evidence="7">The sequence shown here is derived from an EMBL/GenBank/DDBJ whole genome shotgun (WGS) entry which is preliminary data.</text>
</comment>
<reference evidence="8" key="2">
    <citation type="submission" date="2019-12" db="EMBL/GenBank/DDBJ databases">
        <title>The whole-genome sequencing of Haloarcula japonica strain pws8.</title>
        <authorList>
            <person name="Verma D.K."/>
            <person name="Gopal K."/>
            <person name="Prasad E.S."/>
        </authorList>
    </citation>
    <scope>NUCLEOTIDE SEQUENCE</scope>
    <source>
        <strain evidence="8">Pws8</strain>
    </source>
</reference>
<dbReference type="EMBL" id="LIUF01000006">
    <property type="protein sequence ID" value="KOX91787.1"/>
    <property type="molecule type" value="Genomic_DNA"/>
</dbReference>
<name>A0A0M9AGV2_9EURY</name>
<dbReference type="Proteomes" id="UP000037729">
    <property type="component" value="Unassembled WGS sequence"/>
</dbReference>
<dbReference type="STRING" id="1705562.AMS69_16900"/>
<keyword evidence="9" id="KW-1185">Reference proteome</keyword>
<dbReference type="InterPro" id="IPR007014">
    <property type="entry name" value="FUN14"/>
</dbReference>
<dbReference type="AlphaFoldDB" id="A0A0M9AGV2"/>
<evidence type="ECO:0000313" key="9">
    <source>
        <dbReference type="Proteomes" id="UP000037729"/>
    </source>
</evidence>
<evidence type="ECO:0000313" key="7">
    <source>
        <dbReference type="EMBL" id="KOX91787.1"/>
    </source>
</evidence>
<evidence type="ECO:0000256" key="6">
    <source>
        <dbReference type="SAM" id="Phobius"/>
    </source>
</evidence>
<keyword evidence="5 6" id="KW-0472">Membrane</keyword>